<dbReference type="EC" id="3.1.21.3" evidence="10"/>
<dbReference type="InterPro" id="IPR027417">
    <property type="entry name" value="P-loop_NTPase"/>
</dbReference>
<dbReference type="GO" id="GO:0009035">
    <property type="term" value="F:type I site-specific deoxyribonuclease activity"/>
    <property type="evidence" value="ECO:0007669"/>
    <property type="project" value="UniProtKB-EC"/>
</dbReference>
<dbReference type="CDD" id="cd18800">
    <property type="entry name" value="SF2_C_EcoR124I-like"/>
    <property type="match status" value="1"/>
</dbReference>
<evidence type="ECO:0000256" key="2">
    <source>
        <dbReference type="ARBA" id="ARBA00008598"/>
    </source>
</evidence>
<dbReference type="CDD" id="cd18030">
    <property type="entry name" value="DEXHc_RE_I_HsdR"/>
    <property type="match status" value="1"/>
</dbReference>
<keyword evidence="3" id="KW-0540">Nuclease</keyword>
<keyword evidence="6" id="KW-0255">Endonuclease</keyword>
<protein>
    <recommendedName>
        <fullName evidence="10">Type I restriction enzyme endonuclease subunit</fullName>
        <shortName evidence="10">R protein</shortName>
        <ecNumber evidence="10">3.1.21.3</ecNumber>
    </recommendedName>
</protein>
<dbReference type="PROSITE" id="PS51192">
    <property type="entry name" value="HELICASE_ATP_BIND_1"/>
    <property type="match status" value="1"/>
</dbReference>
<keyword evidence="8 10" id="KW-0067">ATP-binding</keyword>
<dbReference type="InterPro" id="IPR014001">
    <property type="entry name" value="Helicase_ATP-bd"/>
</dbReference>
<gene>
    <name evidence="12" type="ORF">SAMN05216324_1412</name>
</gene>
<dbReference type="CDD" id="cd22332">
    <property type="entry name" value="HsdR_N"/>
    <property type="match status" value="1"/>
</dbReference>
<keyword evidence="9 10" id="KW-0238">DNA-binding</keyword>
<dbReference type="Pfam" id="PF18766">
    <property type="entry name" value="SWI2_SNF2"/>
    <property type="match status" value="1"/>
</dbReference>
<dbReference type="SUPFAM" id="SSF52540">
    <property type="entry name" value="P-loop containing nucleoside triphosphate hydrolases"/>
    <property type="match status" value="2"/>
</dbReference>
<dbReference type="InterPro" id="IPR055180">
    <property type="entry name" value="HsdR_RecA-like_helicase_dom_2"/>
</dbReference>
<dbReference type="InterPro" id="IPR004473">
    <property type="entry name" value="Restrct_endonuc_typeI_HsdR"/>
</dbReference>
<dbReference type="SMART" id="SM00487">
    <property type="entry name" value="DEXDc"/>
    <property type="match status" value="1"/>
</dbReference>
<dbReference type="NCBIfam" id="TIGR00348">
    <property type="entry name" value="hsdR"/>
    <property type="match status" value="1"/>
</dbReference>
<accession>A0A1K2IXG8</accession>
<dbReference type="AlphaFoldDB" id="A0A1K2IXG8"/>
<dbReference type="PANTHER" id="PTHR30195">
    <property type="entry name" value="TYPE I SITE-SPECIFIC DEOXYRIBONUCLEASE PROTEIN SUBUNIT M AND R"/>
    <property type="match status" value="1"/>
</dbReference>
<evidence type="ECO:0000256" key="10">
    <source>
        <dbReference type="RuleBase" id="RU364115"/>
    </source>
</evidence>
<comment type="subunit">
    <text evidence="10">The type I restriction/modification system is composed of three polypeptides R, M and S.</text>
</comment>
<reference evidence="13" key="1">
    <citation type="submission" date="2016-10" db="EMBL/GenBank/DDBJ databases">
        <authorList>
            <person name="Varghese N."/>
            <person name="Submissions S."/>
        </authorList>
    </citation>
    <scope>NUCLEOTIDE SEQUENCE [LARGE SCALE GENOMIC DNA]</scope>
    <source>
        <strain evidence="13">SUR2</strain>
    </source>
</reference>
<dbReference type="Gene3D" id="3.90.1570.50">
    <property type="match status" value="1"/>
</dbReference>
<evidence type="ECO:0000256" key="9">
    <source>
        <dbReference type="ARBA" id="ARBA00023125"/>
    </source>
</evidence>
<dbReference type="Gene3D" id="1.20.58.910">
    <property type="match status" value="1"/>
</dbReference>
<proteinExistence type="inferred from homology"/>
<dbReference type="PANTHER" id="PTHR30195:SF16">
    <property type="entry name" value="TYPE I RESTRICTION ENZYME ENDONUCLEASE SUBUNIT"/>
    <property type="match status" value="1"/>
</dbReference>
<dbReference type="EMBL" id="FPKW01000041">
    <property type="protein sequence ID" value="SFZ97109.1"/>
    <property type="molecule type" value="Genomic_DNA"/>
</dbReference>
<feature type="domain" description="Helicase ATP-binding" evidence="11">
    <location>
        <begin position="283"/>
        <end position="448"/>
    </location>
</feature>
<dbReference type="InterPro" id="IPR051268">
    <property type="entry name" value="Type-I_R_enzyme_R_subunit"/>
</dbReference>
<evidence type="ECO:0000256" key="8">
    <source>
        <dbReference type="ARBA" id="ARBA00022840"/>
    </source>
</evidence>
<evidence type="ECO:0000256" key="6">
    <source>
        <dbReference type="ARBA" id="ARBA00022759"/>
    </source>
</evidence>
<dbReference type="InterPro" id="IPR022625">
    <property type="entry name" value="TypeI_RM_Rsu_C"/>
</dbReference>
<evidence type="ECO:0000256" key="3">
    <source>
        <dbReference type="ARBA" id="ARBA00022722"/>
    </source>
</evidence>
<comment type="catalytic activity">
    <reaction evidence="1 10">
        <text>Endonucleolytic cleavage of DNA to give random double-stranded fragments with terminal 5'-phosphates, ATP is simultaneously hydrolyzed.</text>
        <dbReference type="EC" id="3.1.21.3"/>
    </reaction>
</comment>
<dbReference type="InterPro" id="IPR007409">
    <property type="entry name" value="Restrct_endonuc_type1_HsdR_N"/>
</dbReference>
<keyword evidence="7 10" id="KW-0378">Hydrolase</keyword>
<organism evidence="12 13">
    <name type="scientific">Chryseobacterium limigenitum</name>
    <dbReference type="NCBI Taxonomy" id="1612149"/>
    <lineage>
        <taxon>Bacteria</taxon>
        <taxon>Pseudomonadati</taxon>
        <taxon>Bacteroidota</taxon>
        <taxon>Flavobacteriia</taxon>
        <taxon>Flavobacteriales</taxon>
        <taxon>Weeksellaceae</taxon>
        <taxon>Chryseobacterium group</taxon>
        <taxon>Chryseobacterium</taxon>
    </lineage>
</organism>
<dbReference type="Pfam" id="PF12008">
    <property type="entry name" value="EcoR124_C"/>
    <property type="match status" value="1"/>
</dbReference>
<evidence type="ECO:0000256" key="7">
    <source>
        <dbReference type="ARBA" id="ARBA00022801"/>
    </source>
</evidence>
<name>A0A1K2IXG8_9FLAO</name>
<comment type="function">
    <text evidence="10">Subunit R is required for both nuclease and ATPase activities, but not for modification.</text>
</comment>
<keyword evidence="4 10" id="KW-0547">Nucleotide-binding</keyword>
<evidence type="ECO:0000256" key="1">
    <source>
        <dbReference type="ARBA" id="ARBA00000851"/>
    </source>
</evidence>
<comment type="similarity">
    <text evidence="2 10">Belongs to the HsdR family.</text>
</comment>
<dbReference type="GO" id="GO:0003677">
    <property type="term" value="F:DNA binding"/>
    <property type="evidence" value="ECO:0007669"/>
    <property type="project" value="UniProtKB-KW"/>
</dbReference>
<sequence length="984" mass="114771">MIFLLDLTKLLTTLSEFQTLTMFFNHKTRKRKMSSQPEYILEQKLVEQLQQLGHKPVRICNEADLIINLKTQLEIHNKKQFSNKEFEKILNHLAKGNVFEKAKILRDRFQFTKDDGNSEWIEFINQESWCQNQFQVTNQIAQEGDYKNRYDVTILVNGLPLVQIELKRRGLEMKEAFNQINRYHHQSFNSGKGLFNYVQLFVISNGVNTKYYSNNAKQSFKQTFFWSDEHNNNITQLEDFAQAFLEPCHIAKMITKYIVLNQTYKILMVLRPYQYYAVEKIVERVRNTDNNGFIWHTTGSGKTLTSFKASQILKEIPKVEKVVFVVDRKDLDYQTQKEFDAFEKDSVDATENTAHLVKQLSDNTKLIVTTLQKLNTAITKEKHGRKIDHLKDKKVVFIFDECHRSQFGETHQNIKKYFQKAQMIGFTGTPISEVNSVGKINGISATTNMLFKECLHKYVITDAIRDENVLKFSVEYVGRYKEKEGSNTYIDMEVEAIDTQELLASPKRLEKITDYIITEHDRKTHQKTFNAMFCVSSIDVLQKYYDLFQKKKEEGKHNLKIATIFSYGTNEENNDADGNYQEEDVLSMVAEPPAKYGDSHSRTVLDRYIGHYNEMFGMNYSTKDSQTFYNYYNDIAKRVRNKEVDLIIVVNMFLTGFDSPQLNTLFVDKNLKYHGLIQAFSRTNRIIGEKKSQGNIVCFRNLKSATDDAVTLFSNKEAIQEIIIQPIEDYIELFKNSLEKLKLVAPEIQSVDSYQTEHEKFEFVTAFRELMRILNVLKSFTDFSFEQLEMTEFEFDGYKSKYLDIWTLTHPKIPGDGKVSILDDVDFELELIHRDEINVSYILSLLANIADIKGIKREAKIKEIREILSGDAQLRSKKELIEKFIDENLPHIPDGDAVSDEFDSFWNKERTDAFEKIAEEESLNKEKFQETIDSFLFTSKIPKMSDALKLLEIKPKLTERNNIGKRIIQKVQDFVEVFIDGVAS</sequence>
<keyword evidence="5 10" id="KW-0680">Restriction system</keyword>
<evidence type="ECO:0000313" key="13">
    <source>
        <dbReference type="Proteomes" id="UP000182034"/>
    </source>
</evidence>
<evidence type="ECO:0000256" key="5">
    <source>
        <dbReference type="ARBA" id="ARBA00022747"/>
    </source>
</evidence>
<dbReference type="Proteomes" id="UP000182034">
    <property type="component" value="Unassembled WGS sequence"/>
</dbReference>
<dbReference type="Pfam" id="PF04313">
    <property type="entry name" value="HSDR_N"/>
    <property type="match status" value="1"/>
</dbReference>
<dbReference type="STRING" id="1612149.SAMN05216324_1412"/>
<evidence type="ECO:0000256" key="4">
    <source>
        <dbReference type="ARBA" id="ARBA00022741"/>
    </source>
</evidence>
<dbReference type="Pfam" id="PF22679">
    <property type="entry name" value="T1R_D3-like"/>
    <property type="match status" value="1"/>
</dbReference>
<evidence type="ECO:0000313" key="12">
    <source>
        <dbReference type="EMBL" id="SFZ97109.1"/>
    </source>
</evidence>
<dbReference type="Gene3D" id="3.40.50.300">
    <property type="entry name" value="P-loop containing nucleotide triphosphate hydrolases"/>
    <property type="match status" value="2"/>
</dbReference>
<dbReference type="InterPro" id="IPR040980">
    <property type="entry name" value="SWI2_SNF2"/>
</dbReference>
<dbReference type="GO" id="GO:0009307">
    <property type="term" value="P:DNA restriction-modification system"/>
    <property type="evidence" value="ECO:0007669"/>
    <property type="project" value="UniProtKB-KW"/>
</dbReference>
<dbReference type="GO" id="GO:0005524">
    <property type="term" value="F:ATP binding"/>
    <property type="evidence" value="ECO:0007669"/>
    <property type="project" value="UniProtKB-KW"/>
</dbReference>
<evidence type="ECO:0000259" key="11">
    <source>
        <dbReference type="PROSITE" id="PS51192"/>
    </source>
</evidence>
<keyword evidence="13" id="KW-1185">Reference proteome</keyword>